<dbReference type="InterPro" id="IPR036188">
    <property type="entry name" value="FAD/NAD-bd_sf"/>
</dbReference>
<dbReference type="AlphaFoldDB" id="B9ZUJ5"/>
<dbReference type="OrthoDB" id="9799983at2"/>
<proteinExistence type="predicted"/>
<evidence type="ECO:0000313" key="3">
    <source>
        <dbReference type="EMBL" id="CAQ43074.1"/>
    </source>
</evidence>
<dbReference type="PANTHER" id="PTHR43747:SF5">
    <property type="entry name" value="FAD-BINDING DOMAIN-CONTAINING PROTEIN"/>
    <property type="match status" value="1"/>
</dbReference>
<dbReference type="GO" id="GO:0004497">
    <property type="term" value="F:monooxygenase activity"/>
    <property type="evidence" value="ECO:0007669"/>
    <property type="project" value="UniProtKB-KW"/>
</dbReference>
<dbReference type="InterPro" id="IPR006905">
    <property type="entry name" value="Flavin_halogenase"/>
</dbReference>
<dbReference type="SMR" id="B9ZUJ5"/>
<dbReference type="EMBL" id="AM988861">
    <property type="protein sequence ID" value="CAQ43074.1"/>
    <property type="molecule type" value="Genomic_DNA"/>
</dbReference>
<evidence type="ECO:0000256" key="1">
    <source>
        <dbReference type="ARBA" id="ARBA00023002"/>
    </source>
</evidence>
<sequence>MSTRPEVFDLIVIGGGPGGSTLASFVAMRGHRVLLLEREAFPRHQIGESLLPATVHGICAMLGLTDEMKRAGFPIKRGGTFRWGKEPEPWTFGFTRHPDDPYGFAYQVERARFDDMLLRNSERKGVDVRERHEVIDVLFEGERAVGVRYRNTEGVELMAHARFIVDASGNRTRVSQAVGERVYSRFFQNVALYGYFENGKRLPAPRQGNILSAAFQDGWFWYIPLSDTLTSVGAVVSREAAEAIKDGHEAALLRYIDRCPIIKEYLAPATRVTTGDYGEIRIRKDYSYCNTSFWKNGMALVGDAACFVDPVFSSGVHLATYSALLVARAINTCLAGEMSEQRCFEEFERRYRREYGNFYQFLVAFYDMNQDTDSYFWSARKIINTEERANEAFVRLIAGRSNLDEPVFQSVAKDFFTEREGFGAWFGGLVTSMAKGDGGGLMVGEGATDATESTGFAPENFMQGFTREITELQHLAMFGEDRGPETPLWSGGLVPSRDGLAWAVESGEDAAG</sequence>
<evidence type="ECO:0000256" key="2">
    <source>
        <dbReference type="ARBA" id="ARBA00023033"/>
    </source>
</evidence>
<name>B9ZUJ5_CHOCO</name>
<gene>
    <name evidence="3" type="primary">cndH</name>
</gene>
<dbReference type="PANTHER" id="PTHR43747">
    <property type="entry name" value="FAD-BINDING PROTEIN"/>
    <property type="match status" value="1"/>
</dbReference>
<dbReference type="Gene3D" id="3.50.50.60">
    <property type="entry name" value="FAD/NAD(P)-binding domain"/>
    <property type="match status" value="1"/>
</dbReference>
<accession>B9ZUJ5</accession>
<dbReference type="RefSeq" id="WP_050432978.1">
    <property type="nucleotide sequence ID" value="NZ_CP012159.1"/>
</dbReference>
<dbReference type="Gene3D" id="3.30.9.100">
    <property type="match status" value="1"/>
</dbReference>
<reference evidence="3" key="1">
    <citation type="journal article" date="2009" name="Chem. Biol.">
        <title>Novel chemistry in the biosynthesis of the antibiotic chondrochlorens.</title>
        <authorList>
            <person name="Rachid S."/>
            <person name="Scharfe M."/>
            <person name="Bloecker H."/>
            <person name="Weissman K.J."/>
            <person name="Mueller R."/>
        </authorList>
    </citation>
    <scope>NUCLEOTIDE SEQUENCE</scope>
    <source>
        <strain evidence="3">Cmc5</strain>
    </source>
</reference>
<dbReference type="InterPro" id="IPR050816">
    <property type="entry name" value="Flavin-dep_Halogenase_NPB"/>
</dbReference>
<dbReference type="PRINTS" id="PR00420">
    <property type="entry name" value="RNGMNOXGNASE"/>
</dbReference>
<keyword evidence="2" id="KW-0503">Monooxygenase</keyword>
<dbReference type="SUPFAM" id="SSF51905">
    <property type="entry name" value="FAD/NAD(P)-binding domain"/>
    <property type="match status" value="1"/>
</dbReference>
<keyword evidence="1" id="KW-0560">Oxidoreductase</keyword>
<dbReference type="Pfam" id="PF04820">
    <property type="entry name" value="Trp_halogenase"/>
    <property type="match status" value="2"/>
</dbReference>
<organism evidence="3">
    <name type="scientific">Chondromyces crocatus</name>
    <dbReference type="NCBI Taxonomy" id="52"/>
    <lineage>
        <taxon>Bacteria</taxon>
        <taxon>Pseudomonadati</taxon>
        <taxon>Myxococcota</taxon>
        <taxon>Polyangia</taxon>
        <taxon>Polyangiales</taxon>
        <taxon>Polyangiaceae</taxon>
        <taxon>Chondromyces</taxon>
    </lineage>
</organism>
<protein>
    <submittedName>
        <fullName evidence="3">Halogenase</fullName>
    </submittedName>
</protein>